<accession>A0AAE7BHG9</accession>
<organism evidence="1 2">
    <name type="scientific">Akkermansia massiliensis</name>
    <dbReference type="NCBI Taxonomy" id="2927224"/>
    <lineage>
        <taxon>Bacteria</taxon>
        <taxon>Pseudomonadati</taxon>
        <taxon>Verrucomicrobiota</taxon>
        <taxon>Verrucomicrobiia</taxon>
        <taxon>Verrucomicrobiales</taxon>
        <taxon>Akkermansiaceae</taxon>
        <taxon>Akkermansia</taxon>
    </lineage>
</organism>
<gene>
    <name evidence="1" type="ORF">DMI76_12950</name>
</gene>
<reference evidence="1" key="1">
    <citation type="submission" date="2018-05" db="EMBL/GenBank/DDBJ databases">
        <title>Complete genome sequnece of Akkermansia muciniphila EB-AMDK-40.</title>
        <authorList>
            <person name="Nam Y.-D."/>
            <person name="Chung W.-H."/>
            <person name="Park Y.S."/>
            <person name="Kang J."/>
        </authorList>
    </citation>
    <scope>NUCLEOTIDE SEQUENCE</scope>
    <source>
        <strain evidence="1">EB-AMDK-40</strain>
    </source>
</reference>
<evidence type="ECO:0000313" key="2">
    <source>
        <dbReference type="Proteomes" id="UP000642553"/>
    </source>
</evidence>
<protein>
    <submittedName>
        <fullName evidence="1">Uncharacterized protein</fullName>
    </submittedName>
</protein>
<evidence type="ECO:0000313" key="1">
    <source>
        <dbReference type="EMBL" id="QHV64209.1"/>
    </source>
</evidence>
<proteinExistence type="predicted"/>
<name>A0AAE7BHG9_9BACT</name>
<dbReference type="Proteomes" id="UP000642553">
    <property type="component" value="Chromosome"/>
</dbReference>
<dbReference type="AlphaFoldDB" id="A0AAE7BHG9"/>
<dbReference type="EMBL" id="CP029701">
    <property type="protein sequence ID" value="QHV64209.1"/>
    <property type="molecule type" value="Genomic_DNA"/>
</dbReference>
<sequence length="125" mass="13739">MSMYGVFHSAGPALFLPAVCMMAGCQENGAVKQQEVNLLSEGIDEDGNLFMHFELDSHYHGDLYAEVSMKGNEMRIALYTHSTPGASRKVPYADGYRLVVPWPEGTDSVDVTLCGINLGGWEKHK</sequence>